<dbReference type="GO" id="GO:0033499">
    <property type="term" value="P:galactose catabolic process via UDP-galactose, Leloir pathway"/>
    <property type="evidence" value="ECO:0007669"/>
    <property type="project" value="TreeGrafter"/>
</dbReference>
<sequence>MKTLVTGGTGYIGSHVVKLLSDRGDDVVIVDDVLTGDRNRVPGTPVEELDLHDPSSVSKVAALLESHEIDSVIHFAGRKQVLESVHRPAWYYQQNVGGLANLLIAMETAKVKRLVFSSSAAVYGATEGEAITEDDRAAPINPYGETKLIGEQLIARAAAAFPLDAVSLRYFNVAGAGTPELGDRAVLNLVPMVFEKIDQGERPIIFGDDYSTPDGTCIRDYIHVQDLAEAHIAVLDHLAKNADTGHQVFNVGTGKGTSVKDMVSAILSVSNSSLEPQISPRREGDPAWVVASPDRIASAVGWTSRLGLQEIVESAWQAHELHRAGIR</sequence>
<evidence type="ECO:0000313" key="14">
    <source>
        <dbReference type="Proteomes" id="UP000198867"/>
    </source>
</evidence>
<dbReference type="Pfam" id="PF01370">
    <property type="entry name" value="Epimerase"/>
    <property type="match status" value="1"/>
</dbReference>
<evidence type="ECO:0000256" key="8">
    <source>
        <dbReference type="ARBA" id="ARBA00023235"/>
    </source>
</evidence>
<keyword evidence="7" id="KW-0520">NAD</keyword>
<dbReference type="PANTHER" id="PTHR43725:SF53">
    <property type="entry name" value="UDP-ARABINOSE 4-EPIMERASE 1"/>
    <property type="match status" value="1"/>
</dbReference>
<organism evidence="13 14">
    <name type="scientific">Mycetocola miduiensis</name>
    <dbReference type="NCBI Taxonomy" id="995034"/>
    <lineage>
        <taxon>Bacteria</taxon>
        <taxon>Bacillati</taxon>
        <taxon>Actinomycetota</taxon>
        <taxon>Actinomycetes</taxon>
        <taxon>Micrococcales</taxon>
        <taxon>Microbacteriaceae</taxon>
        <taxon>Mycetocola</taxon>
    </lineage>
</organism>
<evidence type="ECO:0000256" key="7">
    <source>
        <dbReference type="ARBA" id="ARBA00023027"/>
    </source>
</evidence>
<proteinExistence type="inferred from homology"/>
<comment type="similarity">
    <text evidence="4">Belongs to the NAD(P)-dependent epimerase/dehydratase family.</text>
</comment>
<protein>
    <recommendedName>
        <fullName evidence="6">UDP-glucose 4-epimerase</fullName>
        <ecNumber evidence="5">5.1.3.2</ecNumber>
    </recommendedName>
    <alternativeName>
        <fullName evidence="11">Galactowaldenase</fullName>
    </alternativeName>
    <alternativeName>
        <fullName evidence="10">UDP-galactose 4-epimerase</fullName>
    </alternativeName>
</protein>
<name>A0A1I5E024_9MICO</name>
<dbReference type="PANTHER" id="PTHR43725">
    <property type="entry name" value="UDP-GLUCOSE 4-EPIMERASE"/>
    <property type="match status" value="1"/>
</dbReference>
<evidence type="ECO:0000313" key="13">
    <source>
        <dbReference type="EMBL" id="SFO04829.1"/>
    </source>
</evidence>
<comment type="catalytic activity">
    <reaction evidence="1">
        <text>UDP-alpha-D-glucose = UDP-alpha-D-galactose</text>
        <dbReference type="Rhea" id="RHEA:22168"/>
        <dbReference type="ChEBI" id="CHEBI:58885"/>
        <dbReference type="ChEBI" id="CHEBI:66914"/>
        <dbReference type="EC" id="5.1.3.2"/>
    </reaction>
</comment>
<comment type="cofactor">
    <cofactor evidence="2">
        <name>NAD(+)</name>
        <dbReference type="ChEBI" id="CHEBI:57540"/>
    </cofactor>
</comment>
<dbReference type="InterPro" id="IPR001509">
    <property type="entry name" value="Epimerase_deHydtase"/>
</dbReference>
<dbReference type="Gene3D" id="3.40.50.720">
    <property type="entry name" value="NAD(P)-binding Rossmann-like Domain"/>
    <property type="match status" value="1"/>
</dbReference>
<keyword evidence="14" id="KW-1185">Reference proteome</keyword>
<dbReference type="EMBL" id="FOVM01000012">
    <property type="protein sequence ID" value="SFO04829.1"/>
    <property type="molecule type" value="Genomic_DNA"/>
</dbReference>
<dbReference type="InterPro" id="IPR036291">
    <property type="entry name" value="NAD(P)-bd_dom_sf"/>
</dbReference>
<dbReference type="InterPro" id="IPR005886">
    <property type="entry name" value="UDP_G4E"/>
</dbReference>
<dbReference type="RefSeq" id="WP_090713224.1">
    <property type="nucleotide sequence ID" value="NZ_FOVM01000012.1"/>
</dbReference>
<evidence type="ECO:0000256" key="5">
    <source>
        <dbReference type="ARBA" id="ARBA00013189"/>
    </source>
</evidence>
<dbReference type="Proteomes" id="UP000198867">
    <property type="component" value="Unassembled WGS sequence"/>
</dbReference>
<dbReference type="UniPathway" id="UPA00214"/>
<dbReference type="AlphaFoldDB" id="A0A1I5E024"/>
<accession>A0A1I5E024</accession>
<evidence type="ECO:0000256" key="1">
    <source>
        <dbReference type="ARBA" id="ARBA00000083"/>
    </source>
</evidence>
<evidence type="ECO:0000259" key="12">
    <source>
        <dbReference type="Pfam" id="PF01370"/>
    </source>
</evidence>
<feature type="domain" description="NAD-dependent epimerase/dehydratase" evidence="12">
    <location>
        <begin position="4"/>
        <end position="252"/>
    </location>
</feature>
<dbReference type="Gene3D" id="3.90.25.10">
    <property type="entry name" value="UDP-galactose 4-epimerase, domain 1"/>
    <property type="match status" value="1"/>
</dbReference>
<evidence type="ECO:0000256" key="4">
    <source>
        <dbReference type="ARBA" id="ARBA00007637"/>
    </source>
</evidence>
<evidence type="ECO:0000256" key="3">
    <source>
        <dbReference type="ARBA" id="ARBA00004947"/>
    </source>
</evidence>
<dbReference type="OrthoDB" id="9801785at2"/>
<dbReference type="SUPFAM" id="SSF51735">
    <property type="entry name" value="NAD(P)-binding Rossmann-fold domains"/>
    <property type="match status" value="1"/>
</dbReference>
<comment type="pathway">
    <text evidence="3">Carbohydrate metabolism; galactose metabolism.</text>
</comment>
<evidence type="ECO:0000256" key="10">
    <source>
        <dbReference type="ARBA" id="ARBA00031367"/>
    </source>
</evidence>
<reference evidence="14" key="1">
    <citation type="submission" date="2016-10" db="EMBL/GenBank/DDBJ databases">
        <authorList>
            <person name="Varghese N."/>
            <person name="Submissions S."/>
        </authorList>
    </citation>
    <scope>NUCLEOTIDE SEQUENCE [LARGE SCALE GENOMIC DNA]</scope>
    <source>
        <strain evidence="14">CGMCC 1.11101</strain>
    </source>
</reference>
<keyword evidence="9" id="KW-0119">Carbohydrate metabolism</keyword>
<evidence type="ECO:0000256" key="11">
    <source>
        <dbReference type="ARBA" id="ARBA00033067"/>
    </source>
</evidence>
<dbReference type="GO" id="GO:0003978">
    <property type="term" value="F:UDP-glucose 4-epimerase activity"/>
    <property type="evidence" value="ECO:0007669"/>
    <property type="project" value="UniProtKB-EC"/>
</dbReference>
<gene>
    <name evidence="13" type="ORF">SAMN05216219_3200</name>
</gene>
<evidence type="ECO:0000256" key="2">
    <source>
        <dbReference type="ARBA" id="ARBA00001911"/>
    </source>
</evidence>
<dbReference type="STRING" id="995034.SAMN05216219_3200"/>
<dbReference type="EC" id="5.1.3.2" evidence="5"/>
<evidence type="ECO:0000256" key="6">
    <source>
        <dbReference type="ARBA" id="ARBA00018569"/>
    </source>
</evidence>
<keyword evidence="8" id="KW-0413">Isomerase</keyword>
<evidence type="ECO:0000256" key="9">
    <source>
        <dbReference type="ARBA" id="ARBA00023277"/>
    </source>
</evidence>
<dbReference type="NCBIfam" id="TIGR01179">
    <property type="entry name" value="galE"/>
    <property type="match status" value="1"/>
</dbReference>